<dbReference type="SUPFAM" id="SSF52058">
    <property type="entry name" value="L domain-like"/>
    <property type="match status" value="1"/>
</dbReference>
<feature type="compositionally biased region" description="Polar residues" evidence="1">
    <location>
        <begin position="1490"/>
        <end position="1499"/>
    </location>
</feature>
<feature type="compositionally biased region" description="Basic and acidic residues" evidence="1">
    <location>
        <begin position="538"/>
        <end position="553"/>
    </location>
</feature>
<dbReference type="Proteomes" id="UP000494165">
    <property type="component" value="Unassembled WGS sequence"/>
</dbReference>
<proteinExistence type="predicted"/>
<feature type="compositionally biased region" description="Low complexity" evidence="1">
    <location>
        <begin position="1110"/>
        <end position="1120"/>
    </location>
</feature>
<feature type="compositionally biased region" description="Basic and acidic residues" evidence="1">
    <location>
        <begin position="1053"/>
        <end position="1065"/>
    </location>
</feature>
<feature type="compositionally biased region" description="Basic and acidic residues" evidence="1">
    <location>
        <begin position="665"/>
        <end position="683"/>
    </location>
</feature>
<feature type="compositionally biased region" description="Pro residues" evidence="1">
    <location>
        <begin position="1349"/>
        <end position="1360"/>
    </location>
</feature>
<reference evidence="2 3" key="1">
    <citation type="submission" date="2020-04" db="EMBL/GenBank/DDBJ databases">
        <authorList>
            <person name="Alioto T."/>
            <person name="Alioto T."/>
            <person name="Gomez Garrido J."/>
        </authorList>
    </citation>
    <scope>NUCLEOTIDE SEQUENCE [LARGE SCALE GENOMIC DNA]</scope>
</reference>
<keyword evidence="3" id="KW-1185">Reference proteome</keyword>
<evidence type="ECO:0000256" key="1">
    <source>
        <dbReference type="SAM" id="MobiDB-lite"/>
    </source>
</evidence>
<evidence type="ECO:0000313" key="2">
    <source>
        <dbReference type="EMBL" id="CAB3370185.1"/>
    </source>
</evidence>
<feature type="compositionally biased region" description="Basic and acidic residues" evidence="1">
    <location>
        <begin position="1213"/>
        <end position="1222"/>
    </location>
</feature>
<feature type="region of interest" description="Disordered" evidence="1">
    <location>
        <begin position="839"/>
        <end position="900"/>
    </location>
</feature>
<name>A0A8S1CQT4_9INSE</name>
<gene>
    <name evidence="2" type="ORF">CLODIP_2_CD12105</name>
</gene>
<accession>A0A8S1CQT4</accession>
<feature type="region of interest" description="Disordered" evidence="1">
    <location>
        <begin position="1475"/>
        <end position="1550"/>
    </location>
</feature>
<dbReference type="OrthoDB" id="6605262at2759"/>
<comment type="caution">
    <text evidence="2">The sequence shown here is derived from an EMBL/GenBank/DDBJ whole genome shotgun (WGS) entry which is preliminary data.</text>
</comment>
<sequence length="1616" mass="181578">MYYADVIESRRLEAENLSEIGSRNRKLLERKSLKKLCLLSAFQDASRSILNLTDEKLSPALRAELLRHLTIQAIEQSHFALRKVYFDEAAKHLSNPNKIDSSEDFFSRLLQLHNEAIESSEPMQKAKLLTLLNHLLDGSVRIFDFQVFPQSHEESEMQIWKMLREKCTGLERVSDSRWSAEECFRLSETSLFDLSRPSLKTVLPFLTSMENLLHLDLLRYVMTMDEEMELIARHLPNLQTLCLTLQRTSFDLMASLFKLQNLEVLKFSWLFNCDLFDVSKIKFAQSQLVNECLLHLPRLRICCTDNSHTTLASGFHEIHYLYQPVKTLPLEYLRVSKIAFPFELTPCLWNLWIENTREYDFAKCPPVDTLYLIHNSCSVDHVALNTFGDWLHELFINSRTNEFDPFDLFMTCTQLRKAVFQFKTRLIPEANKGMSEAARRYIIPDMAAAVESSTSAFATPQPGVLSVRQYETTPNLSKSMVDGDVIATTREEEWVTKKKTELTTTRQIETRVKRQLVLEDGKVVEDSGPMVSTNTTEDTEKQEQKHTEHKTTGDEPPGEGWVALPVEGDGLVREVRERTVHSNEQKRHVRETEQLQTLGDLSDQAYLEAVQTRQDVRSVLRRPEDASALVTAPRLVHESRSTRRVVDTDDAQELSRAHHGGVITETRRTTEHEETNDDNRPEDGASEDEHELDAGHGTQRFAHTKEQALVTYLGTGGRVVGEQMRYQAENVEGDTEGMADPEWESLSTRMQRARRQQVGVAGVNSPLAEKQQQAALAAAQARKDALTKRPLDLDAEEETRKVETSKWLEHHFGSESRSSKSSIDEQPLPSAANFINVTMKSRPVRATPSPSEQKTRVFLSSSPEVPLPPAPILPHASSTPVKGDDVRRSSSGGGSATFFQVRQQAGVSEWAERRPSPPALTLASNNVSPRVSSLVEALNRANASTSPTQQLGGRLQAASPVAVAVSSSAPSHAGRVSSPVMGYTSNHSARPVSPPHQELRSYEDEQVTWKGRTATTSAARQQLARGQLDSSTHQRLDRHRSVELLRSRENLAKLERRYSSPRELEPPPDYSPKHQRRRGNSSPSPSPPLHNQQRRMNQKTRFADQQHPQNSNSNSKSFSFGDSLRRLVGKLRSGGGDKKNKGGKAVGNHATQNNTHHHHHHQQQHHQQQQQQVRRANDYSTGSEGEERPRPPPRHRQRYSSPPQHQQQLYRSSDMEPRRYYLGEDPFGGSIYGREKEYDGVTPPGERSRRTHRTTGLRRGSQDGVEEVRNLQQLRAGTHSPPRMHTTTLGRYSRSTGRLQQQEESAPRSTQTLPRKLSSSNHTPTQKPLKSAGSMINVSIVNRVSSPSGPAPPPPAPPMSNGPAKPARTYRSNLARSQSFNVVEAPAPRRLFQQQNAPNKSSSYFRSNPHLHKLDENGPELKSPGIISSINRSQRDIHEEIKAEETSANVDSKKRLFMKGLLDRAPELYQTLNSIETTDAPSGRPASGASRVTYSSSFRSDLAPGVRPARRPSNTMLSPSSSFRNTSANGDYTETVRYTSSSDDPIRPSVTNTVQSFSKKTVASPRANGAVATQTVKSTETTTVTKSNRAAPTYLRHYHVESPTRPGVVIEVGNHR</sequence>
<feature type="region of interest" description="Disordered" evidence="1">
    <location>
        <begin position="632"/>
        <end position="693"/>
    </location>
</feature>
<feature type="region of interest" description="Disordered" evidence="1">
    <location>
        <begin position="967"/>
        <end position="1040"/>
    </location>
</feature>
<dbReference type="EMBL" id="CADEPI010000050">
    <property type="protein sequence ID" value="CAB3370185.1"/>
    <property type="molecule type" value="Genomic_DNA"/>
</dbReference>
<organism evidence="2 3">
    <name type="scientific">Cloeon dipterum</name>
    <dbReference type="NCBI Taxonomy" id="197152"/>
    <lineage>
        <taxon>Eukaryota</taxon>
        <taxon>Metazoa</taxon>
        <taxon>Ecdysozoa</taxon>
        <taxon>Arthropoda</taxon>
        <taxon>Hexapoda</taxon>
        <taxon>Insecta</taxon>
        <taxon>Pterygota</taxon>
        <taxon>Palaeoptera</taxon>
        <taxon>Ephemeroptera</taxon>
        <taxon>Pisciforma</taxon>
        <taxon>Baetidae</taxon>
        <taxon>Cloeon</taxon>
    </lineage>
</organism>
<feature type="compositionally biased region" description="Basic and acidic residues" evidence="1">
    <location>
        <begin position="635"/>
        <end position="647"/>
    </location>
</feature>
<feature type="compositionally biased region" description="Polar residues" evidence="1">
    <location>
        <begin position="1512"/>
        <end position="1550"/>
    </location>
</feature>
<feature type="compositionally biased region" description="Basic residues" evidence="1">
    <location>
        <begin position="1155"/>
        <end position="1164"/>
    </location>
</feature>
<feature type="region of interest" description="Disordered" evidence="1">
    <location>
        <begin position="526"/>
        <end position="561"/>
    </location>
</feature>
<feature type="region of interest" description="Disordered" evidence="1">
    <location>
        <begin position="1053"/>
        <end position="1368"/>
    </location>
</feature>
<protein>
    <submittedName>
        <fullName evidence="2">Uncharacterized protein</fullName>
    </submittedName>
</protein>
<feature type="compositionally biased region" description="Polar residues" evidence="1">
    <location>
        <begin position="1285"/>
        <end position="1344"/>
    </location>
</feature>
<evidence type="ECO:0000313" key="3">
    <source>
        <dbReference type="Proteomes" id="UP000494165"/>
    </source>
</evidence>